<accession>A0A8J3QBC1</accession>
<keyword evidence="1" id="KW-0472">Membrane</keyword>
<dbReference type="InterPro" id="IPR008972">
    <property type="entry name" value="Cupredoxin"/>
</dbReference>
<evidence type="ECO:0000256" key="1">
    <source>
        <dbReference type="SAM" id="Phobius"/>
    </source>
</evidence>
<feature type="domain" description="Urease accessory protein UreH-like transmembrane" evidence="2">
    <location>
        <begin position="4"/>
        <end position="211"/>
    </location>
</feature>
<dbReference type="PANTHER" id="PTHR42208">
    <property type="entry name" value="HEAVY METAL TRANSPORTER-RELATED"/>
    <property type="match status" value="1"/>
</dbReference>
<dbReference type="PANTHER" id="PTHR42208:SF1">
    <property type="entry name" value="HEAVY METAL TRANSPORTER"/>
    <property type="match status" value="1"/>
</dbReference>
<organism evidence="4 5">
    <name type="scientific">Rhizocola hellebori</name>
    <dbReference type="NCBI Taxonomy" id="1392758"/>
    <lineage>
        <taxon>Bacteria</taxon>
        <taxon>Bacillati</taxon>
        <taxon>Actinomycetota</taxon>
        <taxon>Actinomycetes</taxon>
        <taxon>Micromonosporales</taxon>
        <taxon>Micromonosporaceae</taxon>
        <taxon>Rhizocola</taxon>
    </lineage>
</organism>
<dbReference type="InterPro" id="IPR039447">
    <property type="entry name" value="UreH-like_TM_dom"/>
</dbReference>
<keyword evidence="1" id="KW-0812">Transmembrane</keyword>
<feature type="transmembrane region" description="Helical" evidence="1">
    <location>
        <begin position="165"/>
        <end position="186"/>
    </location>
</feature>
<dbReference type="Pfam" id="PF13386">
    <property type="entry name" value="DsbD_2"/>
    <property type="match status" value="1"/>
</dbReference>
<evidence type="ECO:0000313" key="4">
    <source>
        <dbReference type="EMBL" id="GIH06455.1"/>
    </source>
</evidence>
<feature type="transmembrane region" description="Helical" evidence="1">
    <location>
        <begin position="129"/>
        <end position="153"/>
    </location>
</feature>
<feature type="transmembrane region" description="Helical" evidence="1">
    <location>
        <begin position="85"/>
        <end position="108"/>
    </location>
</feature>
<keyword evidence="5" id="KW-1185">Reference proteome</keyword>
<evidence type="ECO:0000259" key="3">
    <source>
        <dbReference type="Pfam" id="PF13473"/>
    </source>
</evidence>
<comment type="caution">
    <text evidence="4">The sequence shown here is derived from an EMBL/GenBank/DDBJ whole genome shotgun (WGS) entry which is preliminary data.</text>
</comment>
<gene>
    <name evidence="4" type="ORF">Rhe02_45220</name>
</gene>
<evidence type="ECO:0000259" key="2">
    <source>
        <dbReference type="Pfam" id="PF13386"/>
    </source>
</evidence>
<protein>
    <recommendedName>
        <fullName evidence="6">Sulfite exporter TauE/SafE family protein</fullName>
    </recommendedName>
</protein>
<dbReference type="Pfam" id="PF13473">
    <property type="entry name" value="Cupredoxin_1"/>
    <property type="match status" value="1"/>
</dbReference>
<dbReference type="SUPFAM" id="SSF49503">
    <property type="entry name" value="Cupredoxins"/>
    <property type="match status" value="1"/>
</dbReference>
<dbReference type="AlphaFoldDB" id="A0A8J3QBC1"/>
<dbReference type="EMBL" id="BONY01000027">
    <property type="protein sequence ID" value="GIH06455.1"/>
    <property type="molecule type" value="Genomic_DNA"/>
</dbReference>
<dbReference type="RefSeq" id="WP_239123984.1">
    <property type="nucleotide sequence ID" value="NZ_BONY01000027.1"/>
</dbReference>
<feature type="transmembrane region" description="Helical" evidence="1">
    <location>
        <begin position="198"/>
        <end position="218"/>
    </location>
</feature>
<name>A0A8J3QBC1_9ACTN</name>
<dbReference type="Gene3D" id="2.60.40.420">
    <property type="entry name" value="Cupredoxins - blue copper proteins"/>
    <property type="match status" value="1"/>
</dbReference>
<dbReference type="Proteomes" id="UP000612899">
    <property type="component" value="Unassembled WGS sequence"/>
</dbReference>
<sequence>MIAVLLLGLLAGGVSCAAVQGGLLAGLVTRQRATSATQATMGDDLAPVGGFLAGKLVSHAVLGLLLGGIGSVVQLSLQARMLAQLAAGVLIIVLGLAQLGVPGLRRVAFEPPASWGRFVRGRARSMSTFAPAALGLASALIPCGVTLSVMALAVTSGSPWEGASLMAAFVVGTVPLFAILGFAAARARRATGPWRQRLATFTGLAVLAAGLFTLNGGLELAGSPVAASQIVALFPADDGGLQSSIVDGQQQVVVTAVTDAYLPGDQKVLAGIPTTLVVRSKQARGCIREFVIPGMQVQKFLPSDGDTVFALGPLQPGTLRFTCGMGMYTGQLTVVENLA</sequence>
<proteinExistence type="predicted"/>
<evidence type="ECO:0008006" key="6">
    <source>
        <dbReference type="Google" id="ProtNLM"/>
    </source>
</evidence>
<dbReference type="InterPro" id="IPR028096">
    <property type="entry name" value="EfeO_Cupredoxin"/>
</dbReference>
<keyword evidence="1" id="KW-1133">Transmembrane helix</keyword>
<feature type="domain" description="EfeO-type cupredoxin-like" evidence="3">
    <location>
        <begin position="247"/>
        <end position="334"/>
    </location>
</feature>
<evidence type="ECO:0000313" key="5">
    <source>
        <dbReference type="Proteomes" id="UP000612899"/>
    </source>
</evidence>
<reference evidence="4" key="1">
    <citation type="submission" date="2021-01" db="EMBL/GenBank/DDBJ databases">
        <title>Whole genome shotgun sequence of Rhizocola hellebori NBRC 109834.</title>
        <authorList>
            <person name="Komaki H."/>
            <person name="Tamura T."/>
        </authorList>
    </citation>
    <scope>NUCLEOTIDE SEQUENCE</scope>
    <source>
        <strain evidence="4">NBRC 109834</strain>
    </source>
</reference>